<dbReference type="Pfam" id="PF26507">
    <property type="entry name" value="DUF8169"/>
    <property type="match status" value="1"/>
</dbReference>
<dbReference type="EMBL" id="BAAABL010000018">
    <property type="protein sequence ID" value="GAA0291711.1"/>
    <property type="molecule type" value="Genomic_DNA"/>
</dbReference>
<gene>
    <name evidence="1" type="ORF">GCM10009066_02770</name>
</gene>
<reference evidence="1 2" key="1">
    <citation type="journal article" date="2019" name="Int. J. Syst. Evol. Microbiol.">
        <title>The Global Catalogue of Microorganisms (GCM) 10K type strain sequencing project: providing services to taxonomists for standard genome sequencing and annotation.</title>
        <authorList>
            <consortium name="The Broad Institute Genomics Platform"/>
            <consortium name="The Broad Institute Genome Sequencing Center for Infectious Disease"/>
            <person name="Wu L."/>
            <person name="Ma J."/>
        </authorList>
    </citation>
    <scope>NUCLEOTIDE SEQUENCE [LARGE SCALE GENOMIC DNA]</scope>
    <source>
        <strain evidence="1 2">JCM 16330</strain>
    </source>
</reference>
<dbReference type="InterPro" id="IPR058482">
    <property type="entry name" value="DUF8169"/>
</dbReference>
<organism evidence="1 2">
    <name type="scientific">Halarchaeum salinum</name>
    <dbReference type="NCBI Taxonomy" id="489912"/>
    <lineage>
        <taxon>Archaea</taxon>
        <taxon>Methanobacteriati</taxon>
        <taxon>Methanobacteriota</taxon>
        <taxon>Stenosarchaea group</taxon>
        <taxon>Halobacteria</taxon>
        <taxon>Halobacteriales</taxon>
        <taxon>Halobacteriaceae</taxon>
    </lineage>
</organism>
<evidence type="ECO:0000313" key="1">
    <source>
        <dbReference type="EMBL" id="GAA0291711.1"/>
    </source>
</evidence>
<dbReference type="AlphaFoldDB" id="A0AAV3S4V9"/>
<dbReference type="Proteomes" id="UP001500837">
    <property type="component" value="Unassembled WGS sequence"/>
</dbReference>
<protein>
    <recommendedName>
        <fullName evidence="3">DUF4935 domain-containing protein</fullName>
    </recommendedName>
</protein>
<sequence>MRMDDGGEDTDGLTPSPANVFVDTSILLNYAQRGIERDHTSSLIEGDAIDIVVGVTVAEELADVQDRRMDIYADLVDYLLAEDGHLDDYDPQSRHPYFQQNDQRHIRNIQMRLTQLDDRAEIQRQLRRVTRMIERRLQYLLDDVVPNALFDQQPGLAVLFALQDAISNNRDRSVIGDAALWAAEGPDSSGMFATMDQADLLDAADRINAALRDANSDDWTLRFVLPTDLLIPTETETPTTPKSGE</sequence>
<keyword evidence="2" id="KW-1185">Reference proteome</keyword>
<comment type="caution">
    <text evidence="1">The sequence shown here is derived from an EMBL/GenBank/DDBJ whole genome shotgun (WGS) entry which is preliminary data.</text>
</comment>
<proteinExistence type="predicted"/>
<evidence type="ECO:0000313" key="2">
    <source>
        <dbReference type="Proteomes" id="UP001500837"/>
    </source>
</evidence>
<name>A0AAV3S4V9_9EURY</name>
<evidence type="ECO:0008006" key="3">
    <source>
        <dbReference type="Google" id="ProtNLM"/>
    </source>
</evidence>
<accession>A0AAV3S4V9</accession>